<accession>A0ABR4KYV4</accession>
<dbReference type="GeneID" id="98159738"/>
<gene>
    <name evidence="2" type="ORF">BJX68DRAFT_262999</name>
</gene>
<name>A0ABR4KYV4_9EURO</name>
<comment type="caution">
    <text evidence="2">The sequence shown here is derived from an EMBL/GenBank/DDBJ whole genome shotgun (WGS) entry which is preliminary data.</text>
</comment>
<feature type="region of interest" description="Disordered" evidence="1">
    <location>
        <begin position="137"/>
        <end position="159"/>
    </location>
</feature>
<proteinExistence type="predicted"/>
<evidence type="ECO:0000313" key="2">
    <source>
        <dbReference type="EMBL" id="KAL2857434.1"/>
    </source>
</evidence>
<dbReference type="RefSeq" id="XP_070902965.1">
    <property type="nucleotide sequence ID" value="XM_071044574.1"/>
</dbReference>
<dbReference type="Proteomes" id="UP001610444">
    <property type="component" value="Unassembled WGS sequence"/>
</dbReference>
<organism evidence="2 3">
    <name type="scientific">Aspergillus pseudodeflectus</name>
    <dbReference type="NCBI Taxonomy" id="176178"/>
    <lineage>
        <taxon>Eukaryota</taxon>
        <taxon>Fungi</taxon>
        <taxon>Dikarya</taxon>
        <taxon>Ascomycota</taxon>
        <taxon>Pezizomycotina</taxon>
        <taxon>Eurotiomycetes</taxon>
        <taxon>Eurotiomycetidae</taxon>
        <taxon>Eurotiales</taxon>
        <taxon>Aspergillaceae</taxon>
        <taxon>Aspergillus</taxon>
        <taxon>Aspergillus subgen. Nidulantes</taxon>
    </lineage>
</organism>
<dbReference type="EMBL" id="JBFXLR010000006">
    <property type="protein sequence ID" value="KAL2857434.1"/>
    <property type="molecule type" value="Genomic_DNA"/>
</dbReference>
<reference evidence="2 3" key="1">
    <citation type="submission" date="2024-07" db="EMBL/GenBank/DDBJ databases">
        <title>Section-level genome sequencing and comparative genomics of Aspergillus sections Usti and Cavernicolus.</title>
        <authorList>
            <consortium name="Lawrence Berkeley National Laboratory"/>
            <person name="Nybo J.L."/>
            <person name="Vesth T.C."/>
            <person name="Theobald S."/>
            <person name="Frisvad J.C."/>
            <person name="Larsen T.O."/>
            <person name="Kjaerboelling I."/>
            <person name="Rothschild-Mancinelli K."/>
            <person name="Lyhne E.K."/>
            <person name="Kogle M.E."/>
            <person name="Barry K."/>
            <person name="Clum A."/>
            <person name="Na H."/>
            <person name="Ledsgaard L."/>
            <person name="Lin J."/>
            <person name="Lipzen A."/>
            <person name="Kuo A."/>
            <person name="Riley R."/>
            <person name="Mondo S."/>
            <person name="LaButti K."/>
            <person name="Haridas S."/>
            <person name="Pangalinan J."/>
            <person name="Salamov A.A."/>
            <person name="Simmons B.A."/>
            <person name="Magnuson J.K."/>
            <person name="Chen J."/>
            <person name="Drula E."/>
            <person name="Henrissat B."/>
            <person name="Wiebenga A."/>
            <person name="Lubbers R.J."/>
            <person name="Gomes A.C."/>
            <person name="Macurrencykelacurrency M.R."/>
            <person name="Stajich J."/>
            <person name="Grigoriev I.V."/>
            <person name="Mortensen U.H."/>
            <person name="De vries R.P."/>
            <person name="Baker S.E."/>
            <person name="Andersen M.R."/>
        </authorList>
    </citation>
    <scope>NUCLEOTIDE SEQUENCE [LARGE SCALE GENOMIC DNA]</scope>
    <source>
        <strain evidence="2 3">CBS 756.74</strain>
    </source>
</reference>
<sequence length="159" mass="18114">MSQFHSVATEFQLATRLEDAVPADWDGELATAQLPAFWQLTFAFSLSPFGRAFPDPDPWNQLRLRFGWSQHSWETEYPPTSPTSGNNSLSQPHFYQLAIQRGFRAAHRDDPDSFKSSWGHCTQFQQFGTPRAGIILHPSQEPTGLQRPGRENAYQNSEF</sequence>
<protein>
    <submittedName>
        <fullName evidence="2">Uncharacterized protein</fullName>
    </submittedName>
</protein>
<keyword evidence="3" id="KW-1185">Reference proteome</keyword>
<evidence type="ECO:0000313" key="3">
    <source>
        <dbReference type="Proteomes" id="UP001610444"/>
    </source>
</evidence>
<evidence type="ECO:0000256" key="1">
    <source>
        <dbReference type="SAM" id="MobiDB-lite"/>
    </source>
</evidence>